<keyword evidence="3" id="KW-1185">Reference proteome</keyword>
<dbReference type="AlphaFoldDB" id="A0A1E3Q3M3"/>
<proteinExistence type="predicted"/>
<dbReference type="EMBL" id="KV454296">
    <property type="protein sequence ID" value="ODQ72276.1"/>
    <property type="molecule type" value="Genomic_DNA"/>
</dbReference>
<dbReference type="Proteomes" id="UP000094385">
    <property type="component" value="Unassembled WGS sequence"/>
</dbReference>
<evidence type="ECO:0000313" key="3">
    <source>
        <dbReference type="Proteomes" id="UP000094385"/>
    </source>
</evidence>
<name>A0A1E3Q3M3_LIPST</name>
<evidence type="ECO:0000313" key="2">
    <source>
        <dbReference type="EMBL" id="ODQ72287.1"/>
    </source>
</evidence>
<accession>A0A1E3Q3M3</accession>
<sequence>MGQLPYYQPFLFDTSVDICINSTGPLSRGSGAKLCQLCGLREERFTGQPTVEWGG</sequence>
<organism evidence="1 3">
    <name type="scientific">Lipomyces starkeyi NRRL Y-11557</name>
    <dbReference type="NCBI Taxonomy" id="675824"/>
    <lineage>
        <taxon>Eukaryota</taxon>
        <taxon>Fungi</taxon>
        <taxon>Dikarya</taxon>
        <taxon>Ascomycota</taxon>
        <taxon>Saccharomycotina</taxon>
        <taxon>Lipomycetes</taxon>
        <taxon>Lipomycetales</taxon>
        <taxon>Lipomycetaceae</taxon>
        <taxon>Lipomyces</taxon>
    </lineage>
</organism>
<reference evidence="1 3" key="1">
    <citation type="journal article" date="2016" name="Proc. Natl. Acad. Sci. U.S.A.">
        <title>Comparative genomics of biotechnologically important yeasts.</title>
        <authorList>
            <person name="Riley R."/>
            <person name="Haridas S."/>
            <person name="Wolfe K.H."/>
            <person name="Lopes M.R."/>
            <person name="Hittinger C.T."/>
            <person name="Goeker M."/>
            <person name="Salamov A.A."/>
            <person name="Wisecaver J.H."/>
            <person name="Long T.M."/>
            <person name="Calvey C.H."/>
            <person name="Aerts A.L."/>
            <person name="Barry K.W."/>
            <person name="Choi C."/>
            <person name="Clum A."/>
            <person name="Coughlan A.Y."/>
            <person name="Deshpande S."/>
            <person name="Douglass A.P."/>
            <person name="Hanson S.J."/>
            <person name="Klenk H.-P."/>
            <person name="LaButti K.M."/>
            <person name="Lapidus A."/>
            <person name="Lindquist E.A."/>
            <person name="Lipzen A.M."/>
            <person name="Meier-Kolthoff J.P."/>
            <person name="Ohm R.A."/>
            <person name="Otillar R.P."/>
            <person name="Pangilinan J.L."/>
            <person name="Peng Y."/>
            <person name="Rokas A."/>
            <person name="Rosa C.A."/>
            <person name="Scheuner C."/>
            <person name="Sibirny A.A."/>
            <person name="Slot J.C."/>
            <person name="Stielow J.B."/>
            <person name="Sun H."/>
            <person name="Kurtzman C.P."/>
            <person name="Blackwell M."/>
            <person name="Grigoriev I.V."/>
            <person name="Jeffries T.W."/>
        </authorList>
    </citation>
    <scope>NUCLEOTIDE SEQUENCE [LARGE SCALE GENOMIC DNA]</scope>
    <source>
        <strain evidence="1 3">NRRL Y-11557</strain>
    </source>
</reference>
<dbReference type="EMBL" id="KV454296">
    <property type="protein sequence ID" value="ODQ72287.1"/>
    <property type="molecule type" value="Genomic_DNA"/>
</dbReference>
<evidence type="ECO:0000313" key="1">
    <source>
        <dbReference type="EMBL" id="ODQ72276.1"/>
    </source>
</evidence>
<gene>
    <name evidence="1" type="ORF">LIPSTDRAFT_73012</name>
    <name evidence="2" type="ORF">LIPSTDRAFT_73025</name>
</gene>
<protein>
    <submittedName>
        <fullName evidence="1">Uncharacterized protein</fullName>
    </submittedName>
</protein>